<evidence type="ECO:0000313" key="2">
    <source>
        <dbReference type="EMBL" id="UPW00759.1"/>
    </source>
</evidence>
<protein>
    <submittedName>
        <fullName evidence="2">Uncharacterized protein</fullName>
    </submittedName>
</protein>
<name>A0A8U0IL41_9EURY</name>
<feature type="compositionally biased region" description="Basic and acidic residues" evidence="1">
    <location>
        <begin position="208"/>
        <end position="219"/>
    </location>
</feature>
<dbReference type="EMBL" id="CP096658">
    <property type="protein sequence ID" value="UPW00759.1"/>
    <property type="molecule type" value="Genomic_DNA"/>
</dbReference>
<feature type="region of interest" description="Disordered" evidence="1">
    <location>
        <begin position="189"/>
        <end position="248"/>
    </location>
</feature>
<dbReference type="Proteomes" id="UP000830434">
    <property type="component" value="Chromosome"/>
</dbReference>
<evidence type="ECO:0000313" key="3">
    <source>
        <dbReference type="Proteomes" id="UP000830434"/>
    </source>
</evidence>
<sequence length="248" mass="25877">MSEVEGVRRRRLLASVAVLTTGGCLGTARRLTSGTFGGATAGGDGAADACPSFVADVDRTICAGEAPTDAPVEFRRSGRTLSTDAGTSSAADSGRTVETLTFTLVNQSEHTFSFNPYHWRLHRETLTGWRYVAPEAYNQPLVLLSPGGTHSWELALSSHPSPNDGATRIKRSLDPGRYAFSVVGSVGDFGFDTGSDSPDGGDGGASDEETRGEETDDSGRTTGSGTDDGGEETGIRIECVGRFSVSDG</sequence>
<gene>
    <name evidence="2" type="ORF">M0R88_01330</name>
</gene>
<keyword evidence="3" id="KW-1185">Reference proteome</keyword>
<dbReference type="PROSITE" id="PS51318">
    <property type="entry name" value="TAT"/>
    <property type="match status" value="1"/>
</dbReference>
<dbReference type="KEGG" id="haxz:M0R88_01330"/>
<evidence type="ECO:0000256" key="1">
    <source>
        <dbReference type="SAM" id="MobiDB-lite"/>
    </source>
</evidence>
<organism evidence="2 3">
    <name type="scientific">Halorussus gelatinilyticus</name>
    <dbReference type="NCBI Taxonomy" id="2937524"/>
    <lineage>
        <taxon>Archaea</taxon>
        <taxon>Methanobacteriati</taxon>
        <taxon>Methanobacteriota</taxon>
        <taxon>Stenosarchaea group</taxon>
        <taxon>Halobacteria</taxon>
        <taxon>Halobacteriales</taxon>
        <taxon>Haladaptataceae</taxon>
        <taxon>Halorussus</taxon>
    </lineage>
</organism>
<dbReference type="RefSeq" id="WP_248655168.1">
    <property type="nucleotide sequence ID" value="NZ_CP096658.1"/>
</dbReference>
<reference evidence="2" key="1">
    <citation type="submission" date="2022-04" db="EMBL/GenBank/DDBJ databases">
        <title>Diverse halophilic archaea isolated from saline environments.</title>
        <authorList>
            <person name="Cui H.-L."/>
        </authorList>
    </citation>
    <scope>NUCLEOTIDE SEQUENCE</scope>
    <source>
        <strain evidence="2">XZYJT40</strain>
    </source>
</reference>
<proteinExistence type="predicted"/>
<dbReference type="InterPro" id="IPR006311">
    <property type="entry name" value="TAT_signal"/>
</dbReference>
<accession>A0A8U0IL41</accession>
<dbReference type="AlphaFoldDB" id="A0A8U0IL41"/>
<dbReference type="GeneID" id="72188455"/>
<feature type="compositionally biased region" description="Low complexity" evidence="1">
    <location>
        <begin position="189"/>
        <end position="198"/>
    </location>
</feature>